<name>A0ABU1SBU3_9MICO</name>
<keyword evidence="2" id="KW-0131">Cell cycle</keyword>
<feature type="transmembrane region" description="Helical" evidence="1">
    <location>
        <begin position="26"/>
        <end position="51"/>
    </location>
</feature>
<keyword evidence="2" id="KW-0132">Cell division</keyword>
<proteinExistence type="predicted"/>
<evidence type="ECO:0000313" key="2">
    <source>
        <dbReference type="EMBL" id="MDR6867073.1"/>
    </source>
</evidence>
<reference evidence="2 3" key="1">
    <citation type="submission" date="2023-07" db="EMBL/GenBank/DDBJ databases">
        <title>Sorghum-associated microbial communities from plants grown in Nebraska, USA.</title>
        <authorList>
            <person name="Schachtman D."/>
        </authorList>
    </citation>
    <scope>NUCLEOTIDE SEQUENCE [LARGE SCALE GENOMIC DNA]</scope>
    <source>
        <strain evidence="2 3">2980</strain>
    </source>
</reference>
<sequence length="116" mass="12020">MPESAARRPSGGAAARREAEESARRAVRICTWFALGTAALGVLLVALPKLLPVGGPWVQLALGVITLILAFRARAIGMRGIEDFDGRLSLLAALAGFAVIFFAGQVAFGVLSSLGS</sequence>
<keyword evidence="1" id="KW-0812">Transmembrane</keyword>
<gene>
    <name evidence="2" type="ORF">J2Y69_001672</name>
</gene>
<protein>
    <submittedName>
        <fullName evidence="2">Cell division septal protein FtsQ</fullName>
    </submittedName>
</protein>
<feature type="transmembrane region" description="Helical" evidence="1">
    <location>
        <begin position="57"/>
        <end position="76"/>
    </location>
</feature>
<keyword evidence="3" id="KW-1185">Reference proteome</keyword>
<comment type="caution">
    <text evidence="2">The sequence shown here is derived from an EMBL/GenBank/DDBJ whole genome shotgun (WGS) entry which is preliminary data.</text>
</comment>
<dbReference type="GO" id="GO:0051301">
    <property type="term" value="P:cell division"/>
    <property type="evidence" value="ECO:0007669"/>
    <property type="project" value="UniProtKB-KW"/>
</dbReference>
<dbReference type="RefSeq" id="WP_310019488.1">
    <property type="nucleotide sequence ID" value="NZ_JAVDUM010000006.1"/>
</dbReference>
<dbReference type="EMBL" id="JAVDUM010000006">
    <property type="protein sequence ID" value="MDR6867073.1"/>
    <property type="molecule type" value="Genomic_DNA"/>
</dbReference>
<evidence type="ECO:0000313" key="3">
    <source>
        <dbReference type="Proteomes" id="UP001259347"/>
    </source>
</evidence>
<keyword evidence="1" id="KW-1133">Transmembrane helix</keyword>
<evidence type="ECO:0000256" key="1">
    <source>
        <dbReference type="SAM" id="Phobius"/>
    </source>
</evidence>
<accession>A0ABU1SBU3</accession>
<organism evidence="2 3">
    <name type="scientific">Microbacterium resistens</name>
    <dbReference type="NCBI Taxonomy" id="156977"/>
    <lineage>
        <taxon>Bacteria</taxon>
        <taxon>Bacillati</taxon>
        <taxon>Actinomycetota</taxon>
        <taxon>Actinomycetes</taxon>
        <taxon>Micrococcales</taxon>
        <taxon>Microbacteriaceae</taxon>
        <taxon>Microbacterium</taxon>
    </lineage>
</organism>
<keyword evidence="1" id="KW-0472">Membrane</keyword>
<dbReference type="Proteomes" id="UP001259347">
    <property type="component" value="Unassembled WGS sequence"/>
</dbReference>
<feature type="transmembrane region" description="Helical" evidence="1">
    <location>
        <begin position="88"/>
        <end position="111"/>
    </location>
</feature>